<dbReference type="OrthoDB" id="2223328at2"/>
<organism evidence="2 3">
    <name type="scientific">Streptococcus danieliae</name>
    <dbReference type="NCBI Taxonomy" id="747656"/>
    <lineage>
        <taxon>Bacteria</taxon>
        <taxon>Bacillati</taxon>
        <taxon>Bacillota</taxon>
        <taxon>Bacilli</taxon>
        <taxon>Lactobacillales</taxon>
        <taxon>Streptococcaceae</taxon>
        <taxon>Streptococcus</taxon>
    </lineage>
</organism>
<gene>
    <name evidence="2" type="ORF">E5983_04830</name>
</gene>
<dbReference type="AlphaFoldDB" id="A0A7X3G9P8"/>
<keyword evidence="1" id="KW-0812">Transmembrane</keyword>
<evidence type="ECO:0000313" key="2">
    <source>
        <dbReference type="EMBL" id="MVX58971.1"/>
    </source>
</evidence>
<name>A0A7X3G9P8_9STRE</name>
<accession>A0A7X3G9P8</accession>
<evidence type="ECO:0000256" key="1">
    <source>
        <dbReference type="SAM" id="Phobius"/>
    </source>
</evidence>
<dbReference type="EMBL" id="WSRS01000034">
    <property type="protein sequence ID" value="MVX58971.1"/>
    <property type="molecule type" value="Genomic_DNA"/>
</dbReference>
<feature type="transmembrane region" description="Helical" evidence="1">
    <location>
        <begin position="6"/>
        <end position="27"/>
    </location>
</feature>
<reference evidence="2 3" key="1">
    <citation type="submission" date="2019-12" db="EMBL/GenBank/DDBJ databases">
        <title>Microbes associate with the intestines of laboratory mice.</title>
        <authorList>
            <person name="Navarre W."/>
            <person name="Wong E."/>
        </authorList>
    </citation>
    <scope>NUCLEOTIDE SEQUENCE [LARGE SCALE GENOMIC DNA]</scope>
    <source>
        <strain evidence="2 3">NM51_B2-22</strain>
    </source>
</reference>
<comment type="caution">
    <text evidence="2">The sequence shown here is derived from an EMBL/GenBank/DDBJ whole genome shotgun (WGS) entry which is preliminary data.</text>
</comment>
<feature type="transmembrane region" description="Helical" evidence="1">
    <location>
        <begin position="34"/>
        <end position="62"/>
    </location>
</feature>
<dbReference type="RefSeq" id="WP_160332779.1">
    <property type="nucleotide sequence ID" value="NZ_WSRS01000034.1"/>
</dbReference>
<proteinExistence type="predicted"/>
<evidence type="ECO:0000313" key="3">
    <source>
        <dbReference type="Proteomes" id="UP000461595"/>
    </source>
</evidence>
<keyword evidence="1" id="KW-1133">Transmembrane helix</keyword>
<protein>
    <submittedName>
        <fullName evidence="2">Uncharacterized protein</fullName>
    </submittedName>
</protein>
<sequence>MFYFFYVRALIKLMFLAFIGISIYILFQTIGLSMFFLLIVGLLAAKFVPGLVLPIILIAIGVHFTGGFSFIPDIITGTFWGIVFACLGFWYLEDKK</sequence>
<dbReference type="Proteomes" id="UP000461595">
    <property type="component" value="Unassembled WGS sequence"/>
</dbReference>
<feature type="transmembrane region" description="Helical" evidence="1">
    <location>
        <begin position="74"/>
        <end position="92"/>
    </location>
</feature>
<keyword evidence="1" id="KW-0472">Membrane</keyword>